<sequence>MLPFLSPPPPPPNALSLPETSPALPHPLLKVGQSFLAFQRYQLGADSALFSQDYTDPSQEAGMPYAPYTNEDDTIDSMGTYQQAPSADAFDAEAQGYQAQDY</sequence>
<name>A0AA35PHD4_9SAUR</name>
<feature type="compositionally biased region" description="Pro residues" evidence="1">
    <location>
        <begin position="1"/>
        <end position="13"/>
    </location>
</feature>
<evidence type="ECO:0000313" key="2">
    <source>
        <dbReference type="EMBL" id="CAI5785995.1"/>
    </source>
</evidence>
<dbReference type="AlphaFoldDB" id="A0AA35PHD4"/>
<evidence type="ECO:0000256" key="1">
    <source>
        <dbReference type="SAM" id="MobiDB-lite"/>
    </source>
</evidence>
<gene>
    <name evidence="2" type="ORF">PODLI_1B029134</name>
</gene>
<protein>
    <submittedName>
        <fullName evidence="2">Uncharacterized protein</fullName>
    </submittedName>
</protein>
<reference evidence="2" key="1">
    <citation type="submission" date="2022-12" db="EMBL/GenBank/DDBJ databases">
        <authorList>
            <person name="Alioto T."/>
            <person name="Alioto T."/>
            <person name="Gomez Garrido J."/>
        </authorList>
    </citation>
    <scope>NUCLEOTIDE SEQUENCE</scope>
</reference>
<organism evidence="2 3">
    <name type="scientific">Podarcis lilfordi</name>
    <name type="common">Lilford's wall lizard</name>
    <dbReference type="NCBI Taxonomy" id="74358"/>
    <lineage>
        <taxon>Eukaryota</taxon>
        <taxon>Metazoa</taxon>
        <taxon>Chordata</taxon>
        <taxon>Craniata</taxon>
        <taxon>Vertebrata</taxon>
        <taxon>Euteleostomi</taxon>
        <taxon>Lepidosauria</taxon>
        <taxon>Squamata</taxon>
        <taxon>Bifurcata</taxon>
        <taxon>Unidentata</taxon>
        <taxon>Episquamata</taxon>
        <taxon>Laterata</taxon>
        <taxon>Lacertibaenia</taxon>
        <taxon>Lacertidae</taxon>
        <taxon>Podarcis</taxon>
    </lineage>
</organism>
<accession>A0AA35PHD4</accession>
<evidence type="ECO:0000313" key="3">
    <source>
        <dbReference type="Proteomes" id="UP001178461"/>
    </source>
</evidence>
<proteinExistence type="predicted"/>
<feature type="region of interest" description="Disordered" evidence="1">
    <location>
        <begin position="54"/>
        <end position="79"/>
    </location>
</feature>
<dbReference type="Proteomes" id="UP001178461">
    <property type="component" value="Chromosome 10"/>
</dbReference>
<dbReference type="EMBL" id="OX395135">
    <property type="protein sequence ID" value="CAI5785995.1"/>
    <property type="molecule type" value="Genomic_DNA"/>
</dbReference>
<keyword evidence="3" id="KW-1185">Reference proteome</keyword>
<feature type="region of interest" description="Disordered" evidence="1">
    <location>
        <begin position="1"/>
        <end position="21"/>
    </location>
</feature>